<comment type="similarity">
    <text evidence="2">Belongs to the TALE/IRO homeobox family.</text>
</comment>
<dbReference type="PANTHER" id="PTHR11211">
    <property type="entry name" value="IROQUOIS-CLASS HOMEODOMAIN PROTEIN IRX"/>
    <property type="match status" value="1"/>
</dbReference>
<feature type="compositionally biased region" description="Low complexity" evidence="7">
    <location>
        <begin position="10"/>
        <end position="23"/>
    </location>
</feature>
<dbReference type="GO" id="GO:0005634">
    <property type="term" value="C:nucleus"/>
    <property type="evidence" value="ECO:0007669"/>
    <property type="project" value="UniProtKB-SubCell"/>
</dbReference>
<keyword evidence="3 6" id="KW-0238">DNA-binding</keyword>
<dbReference type="EMBL" id="QCYY01003438">
    <property type="protein sequence ID" value="ROT63464.1"/>
    <property type="molecule type" value="Genomic_DNA"/>
</dbReference>
<dbReference type="InterPro" id="IPR009057">
    <property type="entry name" value="Homeodomain-like_sf"/>
</dbReference>
<dbReference type="SMART" id="SM00389">
    <property type="entry name" value="HOX"/>
    <property type="match status" value="1"/>
</dbReference>
<dbReference type="CDD" id="cd00086">
    <property type="entry name" value="homeodomain"/>
    <property type="match status" value="1"/>
</dbReference>
<evidence type="ECO:0000259" key="8">
    <source>
        <dbReference type="PROSITE" id="PS50071"/>
    </source>
</evidence>
<reference evidence="9 10" key="2">
    <citation type="submission" date="2019-01" db="EMBL/GenBank/DDBJ databases">
        <title>The decoding of complex shrimp genome reveals the adaptation for benthos swimmer, frequently molting mechanism and breeding impact on genome.</title>
        <authorList>
            <person name="Sun Y."/>
            <person name="Gao Y."/>
            <person name="Yu Y."/>
        </authorList>
    </citation>
    <scope>NUCLEOTIDE SEQUENCE [LARGE SCALE GENOMIC DNA]</scope>
    <source>
        <tissue evidence="9">Muscle</tissue>
    </source>
</reference>
<dbReference type="GO" id="GO:0045926">
    <property type="term" value="P:negative regulation of growth"/>
    <property type="evidence" value="ECO:0007669"/>
    <property type="project" value="UniProtKB-ARBA"/>
</dbReference>
<feature type="region of interest" description="Disordered" evidence="7">
    <location>
        <begin position="316"/>
        <end position="410"/>
    </location>
</feature>
<dbReference type="PROSITE" id="PS50071">
    <property type="entry name" value="HOMEOBOX_2"/>
    <property type="match status" value="1"/>
</dbReference>
<evidence type="ECO:0000256" key="3">
    <source>
        <dbReference type="ARBA" id="ARBA00023125"/>
    </source>
</evidence>
<evidence type="ECO:0000256" key="6">
    <source>
        <dbReference type="PROSITE-ProRule" id="PRU00108"/>
    </source>
</evidence>
<dbReference type="AlphaFoldDB" id="A0A3R7LSS2"/>
<dbReference type="Proteomes" id="UP000283509">
    <property type="component" value="Unassembled WGS sequence"/>
</dbReference>
<dbReference type="GO" id="GO:0000978">
    <property type="term" value="F:RNA polymerase II cis-regulatory region sequence-specific DNA binding"/>
    <property type="evidence" value="ECO:0007669"/>
    <property type="project" value="TreeGrafter"/>
</dbReference>
<feature type="region of interest" description="Disordered" evidence="7">
    <location>
        <begin position="452"/>
        <end position="472"/>
    </location>
</feature>
<dbReference type="Gene3D" id="1.10.10.60">
    <property type="entry name" value="Homeodomain-like"/>
    <property type="match status" value="1"/>
</dbReference>
<organism evidence="9 10">
    <name type="scientific">Penaeus vannamei</name>
    <name type="common">Whiteleg shrimp</name>
    <name type="synonym">Litopenaeus vannamei</name>
    <dbReference type="NCBI Taxonomy" id="6689"/>
    <lineage>
        <taxon>Eukaryota</taxon>
        <taxon>Metazoa</taxon>
        <taxon>Ecdysozoa</taxon>
        <taxon>Arthropoda</taxon>
        <taxon>Crustacea</taxon>
        <taxon>Multicrustacea</taxon>
        <taxon>Malacostraca</taxon>
        <taxon>Eumalacostraca</taxon>
        <taxon>Eucarida</taxon>
        <taxon>Decapoda</taxon>
        <taxon>Dendrobranchiata</taxon>
        <taxon>Penaeoidea</taxon>
        <taxon>Penaeidae</taxon>
        <taxon>Penaeus</taxon>
    </lineage>
</organism>
<dbReference type="InterPro" id="IPR008422">
    <property type="entry name" value="KN_HD"/>
</dbReference>
<evidence type="ECO:0000256" key="7">
    <source>
        <dbReference type="SAM" id="MobiDB-lite"/>
    </source>
</evidence>
<feature type="region of interest" description="Disordered" evidence="7">
    <location>
        <begin position="1"/>
        <end position="23"/>
    </location>
</feature>
<dbReference type="GO" id="GO:0030182">
    <property type="term" value="P:neuron differentiation"/>
    <property type="evidence" value="ECO:0007669"/>
    <property type="project" value="TreeGrafter"/>
</dbReference>
<dbReference type="FunFam" id="1.10.10.60:FF:000003">
    <property type="entry name" value="Iroquois-class homeobox protein IRX"/>
    <property type="match status" value="1"/>
</dbReference>
<dbReference type="OrthoDB" id="5399138at2759"/>
<dbReference type="GO" id="GO:0000981">
    <property type="term" value="F:DNA-binding transcription factor activity, RNA polymerase II-specific"/>
    <property type="evidence" value="ECO:0007669"/>
    <property type="project" value="TreeGrafter"/>
</dbReference>
<comment type="subcellular location">
    <subcellularLocation>
        <location evidence="1 6">Nucleus</location>
    </subcellularLocation>
</comment>
<dbReference type="InterPro" id="IPR001356">
    <property type="entry name" value="HD"/>
</dbReference>
<evidence type="ECO:0000313" key="10">
    <source>
        <dbReference type="Proteomes" id="UP000283509"/>
    </source>
</evidence>
<feature type="compositionally biased region" description="Low complexity" evidence="7">
    <location>
        <begin position="389"/>
        <end position="398"/>
    </location>
</feature>
<feature type="domain" description="Homeobox" evidence="8">
    <location>
        <begin position="106"/>
        <end position="163"/>
    </location>
</feature>
<comment type="caution">
    <text evidence="9">The sequence shown here is derived from an EMBL/GenBank/DDBJ whole genome shotgun (WGS) entry which is preliminary data.</text>
</comment>
<dbReference type="GO" id="GO:0048468">
    <property type="term" value="P:cell development"/>
    <property type="evidence" value="ECO:0007669"/>
    <property type="project" value="TreeGrafter"/>
</dbReference>
<evidence type="ECO:0000256" key="5">
    <source>
        <dbReference type="ARBA" id="ARBA00023242"/>
    </source>
</evidence>
<gene>
    <name evidence="9" type="ORF">C7M84_018676</name>
</gene>
<keyword evidence="10" id="KW-1185">Reference proteome</keyword>
<evidence type="ECO:0000256" key="2">
    <source>
        <dbReference type="ARBA" id="ARBA00008446"/>
    </source>
</evidence>
<feature type="DNA-binding region" description="Homeobox" evidence="6">
    <location>
        <begin position="108"/>
        <end position="164"/>
    </location>
</feature>
<feature type="region of interest" description="Disordered" evidence="7">
    <location>
        <begin position="171"/>
        <end position="201"/>
    </location>
</feature>
<dbReference type="GO" id="GO:0045317">
    <property type="term" value="P:equator specification"/>
    <property type="evidence" value="ECO:0007669"/>
    <property type="project" value="UniProtKB-ARBA"/>
</dbReference>
<feature type="compositionally biased region" description="Basic and acidic residues" evidence="7">
    <location>
        <begin position="316"/>
        <end position="366"/>
    </location>
</feature>
<dbReference type="GO" id="GO:0042693">
    <property type="term" value="P:muscle cell fate commitment"/>
    <property type="evidence" value="ECO:0007669"/>
    <property type="project" value="UniProtKB-ARBA"/>
</dbReference>
<sequence>MTPLVSSSQLSATPTTPTVSAPTPTLPHAHLAVMYSPAAYPDQPTPYPLPTLGGEQSAFYSPTAAGLELKDSLAASPMAPTWPYPSVYYPYDTALASYPFAGYGVGLDAARRKNATREATATLKAWLNEHKKNPYPTKGEKIMLAIITKMTLTQVSTWFANARLIFSDSEKDKKDLDGGRTSAGTGGPGSGSPAPRHGRGAKPRIWSLADMATSGGLGGGSTGSLSSLSGGAGKMLGGGMARGLHLEGSPYSRPLFPHTSYPYIPHSVGESLLSYSYSKSLAAGFPPVSLSDVTTAGLLAPAPLVHDLSRHDLSRHDLGRPEITRPEAVRPDLTRDLPRDLPRHELARPEPHRPEPRPLMDKDVKAHGSPARATKAVHPKRSRTSECDPSSASSPASARGWWGRCRNPQQCRGHRATSARIGEMVSLSSNGRIHSSSAPKWCTSLLGHRGSTFLGPADGDREGPGGGRAQGQ</sequence>
<dbReference type="Pfam" id="PF05920">
    <property type="entry name" value="Homeobox_KN"/>
    <property type="match status" value="1"/>
</dbReference>
<reference evidence="9 10" key="1">
    <citation type="submission" date="2018-04" db="EMBL/GenBank/DDBJ databases">
        <authorList>
            <person name="Zhang X."/>
            <person name="Yuan J."/>
            <person name="Li F."/>
            <person name="Xiang J."/>
        </authorList>
    </citation>
    <scope>NUCLEOTIDE SEQUENCE [LARGE SCALE GENOMIC DNA]</scope>
    <source>
        <tissue evidence="9">Muscle</tissue>
    </source>
</reference>
<evidence type="ECO:0000313" key="9">
    <source>
        <dbReference type="EMBL" id="ROT63464.1"/>
    </source>
</evidence>
<keyword evidence="4 6" id="KW-0371">Homeobox</keyword>
<dbReference type="STRING" id="6689.A0A3R7LSS2"/>
<dbReference type="PANTHER" id="PTHR11211:SF40">
    <property type="entry name" value="MIRROR, ISOFORM C"/>
    <property type="match status" value="1"/>
</dbReference>
<evidence type="ECO:0000256" key="1">
    <source>
        <dbReference type="ARBA" id="ARBA00004123"/>
    </source>
</evidence>
<dbReference type="SUPFAM" id="SSF46689">
    <property type="entry name" value="Homeodomain-like"/>
    <property type="match status" value="1"/>
</dbReference>
<dbReference type="InterPro" id="IPR003893">
    <property type="entry name" value="Iroquois_homeo"/>
</dbReference>
<dbReference type="SMART" id="SM00548">
    <property type="entry name" value="IRO"/>
    <property type="match status" value="1"/>
</dbReference>
<keyword evidence="5 6" id="KW-0539">Nucleus</keyword>
<accession>A0A3R7LSS2</accession>
<evidence type="ECO:0000256" key="4">
    <source>
        <dbReference type="ARBA" id="ARBA00023155"/>
    </source>
</evidence>
<protein>
    <submittedName>
        <fullName evidence="9">Putative homeobox protein caupolican</fullName>
    </submittedName>
</protein>
<proteinExistence type="inferred from homology"/>
<name>A0A3R7LSS2_PENVA</name>